<dbReference type="EMBL" id="CNFT01000972">
    <property type="protein sequence ID" value="CKS65200.1"/>
    <property type="molecule type" value="Genomic_DNA"/>
</dbReference>
<dbReference type="Proteomes" id="UP000050164">
    <property type="component" value="Unassembled WGS sequence"/>
</dbReference>
<accession>A0A0T9DVV7</accession>
<organism evidence="3 4">
    <name type="scientific">Mycobacterium tuberculosis</name>
    <dbReference type="NCBI Taxonomy" id="1773"/>
    <lineage>
        <taxon>Bacteria</taxon>
        <taxon>Bacillati</taxon>
        <taxon>Actinomycetota</taxon>
        <taxon>Actinomycetes</taxon>
        <taxon>Mycobacteriales</taxon>
        <taxon>Mycobacteriaceae</taxon>
        <taxon>Mycobacterium</taxon>
        <taxon>Mycobacterium tuberculosis complex</taxon>
    </lineage>
</organism>
<reference evidence="3" key="1">
    <citation type="submission" date="2015-03" db="EMBL/GenBank/DDBJ databases">
        <authorList>
            <person name="Murphy D."/>
        </authorList>
    </citation>
    <scope>NUCLEOTIDE SEQUENCE [LARGE SCALE GENOMIC DNA]</scope>
    <source>
        <strain evidence="3">K00500041</strain>
    </source>
</reference>
<name>A0A0T9DVV7_MYCTX</name>
<dbReference type="Proteomes" id="UP000038802">
    <property type="component" value="Unassembled WGS sequence"/>
</dbReference>
<sequence length="79" mass="8215">MYTGSGANLTRSVFSAASTVATCTAWRAVAAATSGANSAWEANPHVPATITRTARPSSRLITAVSSSPSRSWMISVLMR</sequence>
<dbReference type="EMBL" id="CQQC01001150">
    <property type="protein sequence ID" value="CNV68619.1"/>
    <property type="molecule type" value="Genomic_DNA"/>
</dbReference>
<evidence type="ECO:0000313" key="1">
    <source>
        <dbReference type="EMBL" id="CKS65200.1"/>
    </source>
</evidence>
<proteinExistence type="predicted"/>
<evidence type="ECO:0000313" key="6">
    <source>
        <dbReference type="Proteomes" id="UP000050164"/>
    </source>
</evidence>
<gene>
    <name evidence="2" type="ORF">ERS007661_02929</name>
    <name evidence="3" type="ORF">ERS007703_00246</name>
    <name evidence="1" type="ORF">ERS027659_03391</name>
</gene>
<evidence type="ECO:0000313" key="5">
    <source>
        <dbReference type="Proteomes" id="UP000039217"/>
    </source>
</evidence>
<dbReference type="Proteomes" id="UP000039217">
    <property type="component" value="Unassembled WGS sequence"/>
</dbReference>
<evidence type="ECO:0000313" key="4">
    <source>
        <dbReference type="Proteomes" id="UP000038802"/>
    </source>
</evidence>
<evidence type="ECO:0000313" key="2">
    <source>
        <dbReference type="EMBL" id="CNV68619.1"/>
    </source>
</evidence>
<dbReference type="AlphaFoldDB" id="A0A0T9DVV7"/>
<reference evidence="4 5" key="2">
    <citation type="submission" date="2015-03" db="EMBL/GenBank/DDBJ databases">
        <authorList>
            <consortium name="Pathogen Informatics"/>
        </authorList>
    </citation>
    <scope>NUCLEOTIDE SEQUENCE [LARGE SCALE GENOMIC DNA]</scope>
    <source>
        <strain evidence="1 6">Bir 185</strain>
        <strain evidence="2 5">D00501624</strain>
        <strain evidence="4">K00500041</strain>
    </source>
</reference>
<dbReference type="EMBL" id="CSAE01000014">
    <property type="protein sequence ID" value="COU99849.1"/>
    <property type="molecule type" value="Genomic_DNA"/>
</dbReference>
<evidence type="ECO:0000313" key="3">
    <source>
        <dbReference type="EMBL" id="COU99849.1"/>
    </source>
</evidence>
<protein>
    <submittedName>
        <fullName evidence="3">Uncharacterized protein</fullName>
    </submittedName>
</protein>